<dbReference type="eggNOG" id="COG2079">
    <property type="taxonomic scope" value="Bacteria"/>
</dbReference>
<dbReference type="InterPro" id="IPR045336">
    <property type="entry name" value="MmgE_PrpD_N"/>
</dbReference>
<name>A0A061SU78_9RHOB</name>
<evidence type="ECO:0000256" key="2">
    <source>
        <dbReference type="SAM" id="MobiDB-lite"/>
    </source>
</evidence>
<dbReference type="Pfam" id="PF03972">
    <property type="entry name" value="MmgE_PrpD_N"/>
    <property type="match status" value="1"/>
</dbReference>
<feature type="domain" description="MmgE/PrpD N-terminal" evidence="3">
    <location>
        <begin position="7"/>
        <end position="232"/>
    </location>
</feature>
<dbReference type="PANTHER" id="PTHR16943">
    <property type="entry name" value="2-METHYLCITRATE DEHYDRATASE-RELATED"/>
    <property type="match status" value="1"/>
</dbReference>
<evidence type="ECO:0000313" key="6">
    <source>
        <dbReference type="Proteomes" id="UP000027337"/>
    </source>
</evidence>
<keyword evidence="6" id="KW-1185">Reference proteome</keyword>
<organism evidence="5 6">
    <name type="scientific">Sulfitobacter mediterraneus</name>
    <dbReference type="NCBI Taxonomy" id="83219"/>
    <lineage>
        <taxon>Bacteria</taxon>
        <taxon>Pseudomonadati</taxon>
        <taxon>Pseudomonadota</taxon>
        <taxon>Alphaproteobacteria</taxon>
        <taxon>Rhodobacterales</taxon>
        <taxon>Roseobacteraceae</taxon>
        <taxon>Sulfitobacter</taxon>
    </lineage>
</organism>
<proteinExistence type="inferred from homology"/>
<comment type="caution">
    <text evidence="5">The sequence shown here is derived from an EMBL/GenBank/DDBJ whole genome shotgun (WGS) entry which is preliminary data.</text>
</comment>
<dbReference type="PANTHER" id="PTHR16943:SF8">
    <property type="entry name" value="2-METHYLCITRATE DEHYDRATASE"/>
    <property type="match status" value="1"/>
</dbReference>
<comment type="similarity">
    <text evidence="1">Belongs to the PrpD family.</text>
</comment>
<dbReference type="InterPro" id="IPR045337">
    <property type="entry name" value="MmgE_PrpD_C"/>
</dbReference>
<dbReference type="AlphaFoldDB" id="A0A061SU78"/>
<evidence type="ECO:0000256" key="1">
    <source>
        <dbReference type="ARBA" id="ARBA00006174"/>
    </source>
</evidence>
<reference evidence="5 6" key="1">
    <citation type="journal article" date="2014" name="Genome Announc.">
        <title>Draft Genome Sequences of Two Isolates of the Roseobacter Group, Sulfitobacter sp. Strains 3SOLIMAR09 and 1FIGIMAR09, from Harbors of Mallorca Island (Mediterranean Sea).</title>
        <authorList>
            <person name="Mas-Llado M."/>
            <person name="Pina-Villalonga J.M."/>
            <person name="Brunet-Galmes I."/>
            <person name="Nogales B."/>
            <person name="Bosch R."/>
        </authorList>
    </citation>
    <scope>NUCLEOTIDE SEQUENCE [LARGE SCALE GENOMIC DNA]</scope>
    <source>
        <strain evidence="5 6">1FIGIMAR09</strain>
    </source>
</reference>
<dbReference type="GO" id="GO:0016829">
    <property type="term" value="F:lyase activity"/>
    <property type="evidence" value="ECO:0007669"/>
    <property type="project" value="InterPro"/>
</dbReference>
<dbReference type="InterPro" id="IPR005656">
    <property type="entry name" value="MmgE_PrpD"/>
</dbReference>
<dbReference type="Gene3D" id="3.30.1330.120">
    <property type="entry name" value="2-methylcitrate dehydratase PrpD"/>
    <property type="match status" value="1"/>
</dbReference>
<dbReference type="InterPro" id="IPR036148">
    <property type="entry name" value="MmgE/PrpD_sf"/>
</dbReference>
<dbReference type="RefSeq" id="WP_037907877.1">
    <property type="nucleotide sequence ID" value="NZ_JEMU01000007.1"/>
</dbReference>
<dbReference type="STRING" id="83219.PM02_10085"/>
<dbReference type="Gene3D" id="1.10.4100.10">
    <property type="entry name" value="2-methylcitrate dehydratase PrpD"/>
    <property type="match status" value="1"/>
</dbReference>
<dbReference type="Proteomes" id="UP000027337">
    <property type="component" value="Unassembled WGS sequence"/>
</dbReference>
<dbReference type="SUPFAM" id="SSF103378">
    <property type="entry name" value="2-methylcitrate dehydratase PrpD"/>
    <property type="match status" value="1"/>
</dbReference>
<protein>
    <submittedName>
        <fullName evidence="5">2-methylcitrate dehydratase</fullName>
    </submittedName>
</protein>
<feature type="region of interest" description="Disordered" evidence="2">
    <location>
        <begin position="374"/>
        <end position="394"/>
    </location>
</feature>
<dbReference type="EMBL" id="JEMU01000007">
    <property type="protein sequence ID" value="KAJ03233.1"/>
    <property type="molecule type" value="Genomic_DNA"/>
</dbReference>
<dbReference type="Pfam" id="PF19305">
    <property type="entry name" value="MmgE_PrpD_C"/>
    <property type="match status" value="1"/>
</dbReference>
<dbReference type="InterPro" id="IPR042183">
    <property type="entry name" value="MmgE/PrpD_sf_1"/>
</dbReference>
<dbReference type="InterPro" id="IPR042188">
    <property type="entry name" value="MmgE/PrpD_sf_2"/>
</dbReference>
<evidence type="ECO:0000259" key="4">
    <source>
        <dbReference type="Pfam" id="PF19305"/>
    </source>
</evidence>
<evidence type="ECO:0000313" key="5">
    <source>
        <dbReference type="EMBL" id="KAJ03233.1"/>
    </source>
</evidence>
<accession>A0A061SU78</accession>
<feature type="domain" description="MmgE/PrpD C-terminal" evidence="4">
    <location>
        <begin position="258"/>
        <end position="424"/>
    </location>
</feature>
<gene>
    <name evidence="5" type="ORF">PM02_10085</name>
</gene>
<evidence type="ECO:0000259" key="3">
    <source>
        <dbReference type="Pfam" id="PF03972"/>
    </source>
</evidence>
<sequence>MSVPFHEFSANLSYNDLPADLLAVLRRSFTDTLGVAAVASTTDMAKFAVRGARATFGQGNAGGARVLMDGSLLSPAGAAMAGGFTVDAVDAHDTTSPCKGHVGSAAFPALLAMAEVMAKPLTGQDFAVFLAVCYEISCRAGLAQHATCPDYHTSGSWTAVGVAVAAARMLGGDAEILRQAAGIAEYHGPRSQMMRCIDYPTMVRDGVGWGAPSGVVAAYLAREGFTGAPALTCEQAPEFWEDLGHAWRTVEDTSYKAYPCCRWAHPSIDAVAHLMAEHGLTPQDIAGVDIATFHNATRLAGHNPATPDEFAYGIAFPVATMIVRGQIGVPELAEATLQDLEIKRISNLVNLIDDDHFTKISHGKRWAQVTIRTTDGRSLQDKPRTPKGDNDLPLSNAEISEKFRLFADPVIGSNRATELEQLSDSFDSLSASDFTRLLDLSLTAP</sequence>
<feature type="compositionally biased region" description="Basic and acidic residues" evidence="2">
    <location>
        <begin position="374"/>
        <end position="390"/>
    </location>
</feature>